<accession>F0YJQ9</accession>
<dbReference type="AlphaFoldDB" id="F0YJQ9"/>
<proteinExistence type="predicted"/>
<dbReference type="InParanoid" id="F0YJQ9"/>
<keyword evidence="2" id="KW-1185">Reference proteome</keyword>
<gene>
    <name evidence="1" type="ORF">AURANDRAFT_67038</name>
</gene>
<dbReference type="KEGG" id="aaf:AURANDRAFT_67038"/>
<sequence>MNGTRAAAAVLSTAAGDGTIAPGDTLAVRFAARRGGPVQVVALSGPANGTFRLRYRWSAWTAALPADAPAAAVKAALEALDVAGARDVAVGRADGAGPAWRVTFFGGHGDDDPRARPLLGATAVFAADDRGAPDAPSVVGDVAAVLGGARQLGAALDAAWTAPDTLTVTVVDAAGAAAPADVVAGRLAFVPRVSLTDRRGTWVPGREAINNTWRAATCGRRVEV</sequence>
<protein>
    <submittedName>
        <fullName evidence="1">Uncharacterized protein</fullName>
    </submittedName>
</protein>
<dbReference type="EMBL" id="GL833148">
    <property type="protein sequence ID" value="EGB04697.1"/>
    <property type="molecule type" value="Genomic_DNA"/>
</dbReference>
<dbReference type="RefSeq" id="XP_009040611.1">
    <property type="nucleotide sequence ID" value="XM_009042363.1"/>
</dbReference>
<evidence type="ECO:0000313" key="2">
    <source>
        <dbReference type="Proteomes" id="UP000002729"/>
    </source>
</evidence>
<dbReference type="Proteomes" id="UP000002729">
    <property type="component" value="Unassembled WGS sequence"/>
</dbReference>
<dbReference type="GeneID" id="20226049"/>
<organism evidence="2">
    <name type="scientific">Aureococcus anophagefferens</name>
    <name type="common">Harmful bloom alga</name>
    <dbReference type="NCBI Taxonomy" id="44056"/>
    <lineage>
        <taxon>Eukaryota</taxon>
        <taxon>Sar</taxon>
        <taxon>Stramenopiles</taxon>
        <taxon>Ochrophyta</taxon>
        <taxon>Pelagophyceae</taxon>
        <taxon>Pelagomonadales</taxon>
        <taxon>Pelagomonadaceae</taxon>
        <taxon>Aureococcus</taxon>
    </lineage>
</organism>
<reference evidence="1 2" key="1">
    <citation type="journal article" date="2011" name="Proc. Natl. Acad. Sci. U.S.A.">
        <title>Niche of harmful alga Aureococcus anophagefferens revealed through ecogenomics.</title>
        <authorList>
            <person name="Gobler C.J."/>
            <person name="Berry D.L."/>
            <person name="Dyhrman S.T."/>
            <person name="Wilhelm S.W."/>
            <person name="Salamov A."/>
            <person name="Lobanov A.V."/>
            <person name="Zhang Y."/>
            <person name="Collier J.L."/>
            <person name="Wurch L.L."/>
            <person name="Kustka A.B."/>
            <person name="Dill B.D."/>
            <person name="Shah M."/>
            <person name="VerBerkmoes N.C."/>
            <person name="Kuo A."/>
            <person name="Terry A."/>
            <person name="Pangilinan J."/>
            <person name="Lindquist E.A."/>
            <person name="Lucas S."/>
            <person name="Paulsen I.T."/>
            <person name="Hattenrath-Lehmann T.K."/>
            <person name="Talmage S.C."/>
            <person name="Walker E.A."/>
            <person name="Koch F."/>
            <person name="Burson A.M."/>
            <person name="Marcoval M.A."/>
            <person name="Tang Y.Z."/>
            <person name="Lecleir G.R."/>
            <person name="Coyne K.J."/>
            <person name="Berg G.M."/>
            <person name="Bertrand E.M."/>
            <person name="Saito M.A."/>
            <person name="Gladyshev V.N."/>
            <person name="Grigoriev I.V."/>
        </authorList>
    </citation>
    <scope>NUCLEOTIDE SEQUENCE [LARGE SCALE GENOMIC DNA]</scope>
    <source>
        <strain evidence="2">CCMP 1984</strain>
    </source>
</reference>
<name>F0YJQ9_AURAN</name>
<evidence type="ECO:0000313" key="1">
    <source>
        <dbReference type="EMBL" id="EGB04697.1"/>
    </source>
</evidence>